<reference evidence="2" key="1">
    <citation type="journal article" date="2019" name="Int. J. Syst. Evol. Microbiol.">
        <title>The Global Catalogue of Microorganisms (GCM) 10K type strain sequencing project: providing services to taxonomists for standard genome sequencing and annotation.</title>
        <authorList>
            <consortium name="The Broad Institute Genomics Platform"/>
            <consortium name="The Broad Institute Genome Sequencing Center for Infectious Disease"/>
            <person name="Wu L."/>
            <person name="Ma J."/>
        </authorList>
    </citation>
    <scope>NUCLEOTIDE SEQUENCE [LARGE SCALE GENOMIC DNA]</scope>
    <source>
        <strain evidence="2">JCM 16908</strain>
    </source>
</reference>
<sequence length="65" mass="6651">MTELAFYTTALATGTVLGLGIGSRAEDVERILGSDFLDDPGRAPCGGTTVWWSSDLSGITSGGAE</sequence>
<dbReference type="Proteomes" id="UP001500888">
    <property type="component" value="Unassembled WGS sequence"/>
</dbReference>
<dbReference type="EMBL" id="BAAAZR010000007">
    <property type="protein sequence ID" value="GAA3809890.1"/>
    <property type="molecule type" value="Genomic_DNA"/>
</dbReference>
<protein>
    <submittedName>
        <fullName evidence="1">Uncharacterized protein</fullName>
    </submittedName>
</protein>
<proteinExistence type="predicted"/>
<evidence type="ECO:0000313" key="2">
    <source>
        <dbReference type="Proteomes" id="UP001500888"/>
    </source>
</evidence>
<gene>
    <name evidence="1" type="ORF">GCM10022226_32850</name>
</gene>
<name>A0ABP7I703_9ACTN</name>
<organism evidence="1 2">
    <name type="scientific">Sphaerisporangium flaviroseum</name>
    <dbReference type="NCBI Taxonomy" id="509199"/>
    <lineage>
        <taxon>Bacteria</taxon>
        <taxon>Bacillati</taxon>
        <taxon>Actinomycetota</taxon>
        <taxon>Actinomycetes</taxon>
        <taxon>Streptosporangiales</taxon>
        <taxon>Streptosporangiaceae</taxon>
        <taxon>Sphaerisporangium</taxon>
    </lineage>
</organism>
<dbReference type="RefSeq" id="WP_344939886.1">
    <property type="nucleotide sequence ID" value="NZ_BAAAZR010000007.1"/>
</dbReference>
<comment type="caution">
    <text evidence="1">The sequence shown here is derived from an EMBL/GenBank/DDBJ whole genome shotgun (WGS) entry which is preliminary data.</text>
</comment>
<keyword evidence="2" id="KW-1185">Reference proteome</keyword>
<evidence type="ECO:0000313" key="1">
    <source>
        <dbReference type="EMBL" id="GAA3809890.1"/>
    </source>
</evidence>
<accession>A0ABP7I703</accession>